<evidence type="ECO:0000313" key="1">
    <source>
        <dbReference type="EMBL" id="ADU30370.1"/>
    </source>
</evidence>
<dbReference type="Proteomes" id="UP000001401">
    <property type="component" value="Chromosome"/>
</dbReference>
<keyword evidence="2" id="KW-1185">Reference proteome</keyword>
<name>E6U1K7_EVAC2</name>
<reference evidence="1" key="1">
    <citation type="submission" date="2010-12" db="EMBL/GenBank/DDBJ databases">
        <title>Complete sequence of Bacillus cellulosilyticus DSM 2522.</title>
        <authorList>
            <consortium name="US DOE Joint Genome Institute"/>
            <person name="Lucas S."/>
            <person name="Copeland A."/>
            <person name="Lapidus A."/>
            <person name="Cheng J.-F."/>
            <person name="Bruce D."/>
            <person name="Goodwin L."/>
            <person name="Pitluck S."/>
            <person name="Chertkov O."/>
            <person name="Detter J.C."/>
            <person name="Han C."/>
            <person name="Tapia R."/>
            <person name="Land M."/>
            <person name="Hauser L."/>
            <person name="Jeffries C."/>
            <person name="Kyrpides N."/>
            <person name="Ivanova N."/>
            <person name="Mikhailova N."/>
            <person name="Brumm P."/>
            <person name="Mead D."/>
            <person name="Woyke T."/>
        </authorList>
    </citation>
    <scope>NUCLEOTIDE SEQUENCE [LARGE SCALE GENOMIC DNA]</scope>
    <source>
        <strain evidence="1">DSM 2522</strain>
    </source>
</reference>
<dbReference type="AlphaFoldDB" id="E6U1K7"/>
<organism evidence="1 2">
    <name type="scientific">Evansella cellulosilytica (strain ATCC 21833 / DSM 2522 / FERM P-1141 / JCM 9156 / N-4)</name>
    <name type="common">Bacillus cellulosilyticus</name>
    <dbReference type="NCBI Taxonomy" id="649639"/>
    <lineage>
        <taxon>Bacteria</taxon>
        <taxon>Bacillati</taxon>
        <taxon>Bacillota</taxon>
        <taxon>Bacilli</taxon>
        <taxon>Bacillales</taxon>
        <taxon>Bacillaceae</taxon>
        <taxon>Evansella</taxon>
    </lineage>
</organism>
<dbReference type="KEGG" id="bco:Bcell_2109"/>
<dbReference type="RefSeq" id="WP_013488706.1">
    <property type="nucleotide sequence ID" value="NC_014829.1"/>
</dbReference>
<dbReference type="EMBL" id="CP002394">
    <property type="protein sequence ID" value="ADU30370.1"/>
    <property type="molecule type" value="Genomic_DNA"/>
</dbReference>
<gene>
    <name evidence="1" type="ordered locus">Bcell_2109</name>
</gene>
<dbReference type="STRING" id="649639.Bcell_2109"/>
<proteinExistence type="predicted"/>
<dbReference type="HOGENOM" id="CLU_2231059_0_0_9"/>
<sequence length="105" mass="12442">MEYRTKQNDTKNAMKVRFYNKENEPLNLENLDVQFIMVKSFRKEPKVKRTIDTKENNIAYVVWEVGDTDEVGLFRAEFKVTYADGRRETYPNQGYINVHIESEVG</sequence>
<evidence type="ECO:0000313" key="2">
    <source>
        <dbReference type="Proteomes" id="UP000001401"/>
    </source>
</evidence>
<protein>
    <recommendedName>
        <fullName evidence="3">BppU N-terminal domain-containing protein</fullName>
    </recommendedName>
</protein>
<dbReference type="OrthoDB" id="7861072at2"/>
<accession>E6U1K7</accession>
<evidence type="ECO:0008006" key="3">
    <source>
        <dbReference type="Google" id="ProtNLM"/>
    </source>
</evidence>